<dbReference type="Pfam" id="PF04542">
    <property type="entry name" value="Sigma70_r2"/>
    <property type="match status" value="1"/>
</dbReference>
<dbReference type="Gene3D" id="1.10.1740.10">
    <property type="match status" value="1"/>
</dbReference>
<evidence type="ECO:0000313" key="8">
    <source>
        <dbReference type="Proteomes" id="UP000300142"/>
    </source>
</evidence>
<keyword evidence="3" id="KW-0238">DNA-binding</keyword>
<dbReference type="AlphaFoldDB" id="A0A480A5Q2"/>
<evidence type="ECO:0000256" key="3">
    <source>
        <dbReference type="ARBA" id="ARBA00023125"/>
    </source>
</evidence>
<keyword evidence="1" id="KW-0805">Transcription regulation</keyword>
<sequence>MAKSETSIQPDGMELLHLYHQNPSIQLRNRLVEIHKGLVRKMAYKFTHQCHEPYEDLEQIGYLGLIRAIERFDPSQGYAFSSFAVPYIRGEILHFLRDRSTLVKIPRRWQELYNQGQLLRKELTLSLGRPVKDTEIAEKLHISVQEWQECKLANQNRMPLSLDATPTNSVDYQMTLGDILPCPHTTMLQQQEEERLQLQGAMRMLDDKPRMAVELVLVKELTRKDAGKKIGASPMTVTRYLHQGIKQLICYLQPQGETDVMSA</sequence>
<evidence type="ECO:0000313" key="7">
    <source>
        <dbReference type="EMBL" id="GCL37574.1"/>
    </source>
</evidence>
<dbReference type="NCBIfam" id="TIGR02937">
    <property type="entry name" value="sigma70-ECF"/>
    <property type="match status" value="1"/>
</dbReference>
<keyword evidence="2" id="KW-0731">Sigma factor</keyword>
<proteinExistence type="predicted"/>
<comment type="caution">
    <text evidence="7">The sequence shown here is derived from an EMBL/GenBank/DDBJ whole genome shotgun (WGS) entry which is preliminary data.</text>
</comment>
<dbReference type="SUPFAM" id="SSF88659">
    <property type="entry name" value="Sigma3 and sigma4 domains of RNA polymerase sigma factors"/>
    <property type="match status" value="2"/>
</dbReference>
<dbReference type="Gene3D" id="1.10.10.10">
    <property type="entry name" value="Winged helix-like DNA-binding domain superfamily/Winged helix DNA-binding domain"/>
    <property type="match status" value="2"/>
</dbReference>
<dbReference type="Proteomes" id="UP000300142">
    <property type="component" value="Unassembled WGS sequence"/>
</dbReference>
<dbReference type="InterPro" id="IPR013325">
    <property type="entry name" value="RNA_pol_sigma_r2"/>
</dbReference>
<evidence type="ECO:0000256" key="1">
    <source>
        <dbReference type="ARBA" id="ARBA00023015"/>
    </source>
</evidence>
<dbReference type="InterPro" id="IPR014284">
    <property type="entry name" value="RNA_pol_sigma-70_dom"/>
</dbReference>
<dbReference type="SUPFAM" id="SSF88946">
    <property type="entry name" value="Sigma2 domain of RNA polymerase sigma factors"/>
    <property type="match status" value="1"/>
</dbReference>
<dbReference type="NCBIfam" id="NF005644">
    <property type="entry name" value="PRK07408.1"/>
    <property type="match status" value="1"/>
</dbReference>
<dbReference type="InterPro" id="IPR036388">
    <property type="entry name" value="WH-like_DNA-bd_sf"/>
</dbReference>
<keyword evidence="4" id="KW-0804">Transcription</keyword>
<dbReference type="RefSeq" id="WP_137667712.1">
    <property type="nucleotide sequence ID" value="NZ_BJCE01000084.1"/>
</dbReference>
<name>A0A480A5Q2_9CYAN</name>
<dbReference type="PANTHER" id="PTHR30385">
    <property type="entry name" value="SIGMA FACTOR F FLAGELLAR"/>
    <property type="match status" value="1"/>
</dbReference>
<feature type="domain" description="RNA polymerase sigma-70 region 2" evidence="5">
    <location>
        <begin position="31"/>
        <end position="100"/>
    </location>
</feature>
<protein>
    <submittedName>
        <fullName evidence="7">FliA/WhiG subfamily RNA polymerase sigma 28 subunit</fullName>
    </submittedName>
</protein>
<dbReference type="InterPro" id="IPR007627">
    <property type="entry name" value="RNA_pol_sigma70_r2"/>
</dbReference>
<evidence type="ECO:0000256" key="4">
    <source>
        <dbReference type="ARBA" id="ARBA00023163"/>
    </source>
</evidence>
<dbReference type="InterPro" id="IPR013324">
    <property type="entry name" value="RNA_pol_sigma_r3/r4-like"/>
</dbReference>
<dbReference type="InterPro" id="IPR013249">
    <property type="entry name" value="RNA_pol_sigma70_r4_t2"/>
</dbReference>
<keyword evidence="8" id="KW-1185">Reference proteome</keyword>
<dbReference type="GO" id="GO:0006352">
    <property type="term" value="P:DNA-templated transcription initiation"/>
    <property type="evidence" value="ECO:0007669"/>
    <property type="project" value="InterPro"/>
</dbReference>
<dbReference type="GO" id="GO:0003677">
    <property type="term" value="F:DNA binding"/>
    <property type="evidence" value="ECO:0007669"/>
    <property type="project" value="UniProtKB-KW"/>
</dbReference>
<gene>
    <name evidence="7" type="ORF">SR1949_26850</name>
</gene>
<organism evidence="7 8">
    <name type="scientific">Sphaerospermopsis reniformis</name>
    <dbReference type="NCBI Taxonomy" id="531300"/>
    <lineage>
        <taxon>Bacteria</taxon>
        <taxon>Bacillati</taxon>
        <taxon>Cyanobacteriota</taxon>
        <taxon>Cyanophyceae</taxon>
        <taxon>Nostocales</taxon>
        <taxon>Aphanizomenonaceae</taxon>
        <taxon>Sphaerospermopsis</taxon>
    </lineage>
</organism>
<evidence type="ECO:0000259" key="6">
    <source>
        <dbReference type="Pfam" id="PF08281"/>
    </source>
</evidence>
<reference evidence="8" key="1">
    <citation type="submission" date="2019-02" db="EMBL/GenBank/DDBJ databases">
        <title>Draft genome sequence of Sphaerospermopsis reniformis NIES-1949.</title>
        <authorList>
            <person name="Yamaguchi H."/>
            <person name="Suzuki S."/>
            <person name="Kawachi M."/>
        </authorList>
    </citation>
    <scope>NUCLEOTIDE SEQUENCE [LARGE SCALE GENOMIC DNA]</scope>
    <source>
        <strain evidence="8">NIES-1949</strain>
    </source>
</reference>
<evidence type="ECO:0000256" key="2">
    <source>
        <dbReference type="ARBA" id="ARBA00023082"/>
    </source>
</evidence>
<dbReference type="PANTHER" id="PTHR30385:SF4">
    <property type="entry name" value="RNA POLYMERASE SIGMA-E FACTOR"/>
    <property type="match status" value="1"/>
</dbReference>
<feature type="domain" description="RNA polymerase sigma factor 70 region 4 type 2" evidence="6">
    <location>
        <begin position="196"/>
        <end position="248"/>
    </location>
</feature>
<evidence type="ECO:0000259" key="5">
    <source>
        <dbReference type="Pfam" id="PF04542"/>
    </source>
</evidence>
<dbReference type="Pfam" id="PF08281">
    <property type="entry name" value="Sigma70_r4_2"/>
    <property type="match status" value="1"/>
</dbReference>
<dbReference type="GO" id="GO:0016987">
    <property type="term" value="F:sigma factor activity"/>
    <property type="evidence" value="ECO:0007669"/>
    <property type="project" value="UniProtKB-KW"/>
</dbReference>
<dbReference type="EMBL" id="BJCE01000084">
    <property type="protein sequence ID" value="GCL37574.1"/>
    <property type="molecule type" value="Genomic_DNA"/>
</dbReference>
<accession>A0A480A5Q2</accession>